<protein>
    <submittedName>
        <fullName evidence="2">Uncharacterized protein</fullName>
    </submittedName>
</protein>
<keyword evidence="1" id="KW-1133">Transmembrane helix</keyword>
<evidence type="ECO:0000313" key="2">
    <source>
        <dbReference type="EMBL" id="GAG48805.1"/>
    </source>
</evidence>
<dbReference type="EMBL" id="BARS01055768">
    <property type="protein sequence ID" value="GAG48805.1"/>
    <property type="molecule type" value="Genomic_DNA"/>
</dbReference>
<reference evidence="2" key="1">
    <citation type="journal article" date="2014" name="Front. Microbiol.">
        <title>High frequency of phylogenetically diverse reductive dehalogenase-homologous genes in deep subseafloor sedimentary metagenomes.</title>
        <authorList>
            <person name="Kawai M."/>
            <person name="Futagami T."/>
            <person name="Toyoda A."/>
            <person name="Takaki Y."/>
            <person name="Nishi S."/>
            <person name="Hori S."/>
            <person name="Arai W."/>
            <person name="Tsubouchi T."/>
            <person name="Morono Y."/>
            <person name="Uchiyama I."/>
            <person name="Ito T."/>
            <person name="Fujiyama A."/>
            <person name="Inagaki F."/>
            <person name="Takami H."/>
        </authorList>
    </citation>
    <scope>NUCLEOTIDE SEQUENCE</scope>
    <source>
        <strain evidence="2">Expedition CK06-06</strain>
    </source>
</reference>
<gene>
    <name evidence="2" type="ORF">S01H1_82286</name>
</gene>
<proteinExistence type="predicted"/>
<keyword evidence="1" id="KW-0812">Transmembrane</keyword>
<accession>X0XZH6</accession>
<feature type="transmembrane region" description="Helical" evidence="1">
    <location>
        <begin position="102"/>
        <end position="127"/>
    </location>
</feature>
<dbReference type="AlphaFoldDB" id="X0XZH6"/>
<keyword evidence="1" id="KW-0472">Membrane</keyword>
<comment type="caution">
    <text evidence="2">The sequence shown here is derived from an EMBL/GenBank/DDBJ whole genome shotgun (WGS) entry which is preliminary data.</text>
</comment>
<name>X0XZH6_9ZZZZ</name>
<evidence type="ECO:0000256" key="1">
    <source>
        <dbReference type="SAM" id="Phobius"/>
    </source>
</evidence>
<sequence length="136" mass="15653">MEFKTEDGQVNAEDEVDQLFKDRPIELKKIKDNQKFIKEIEDKPLLHKVASIPVFGTSVDFNAILKDNIWNRSAYTVDMLCDMFLHMNIERMKKYQAKKRKLPTNILFLLLILVFVGVGLIVLILFLQGGGLGDII</sequence>
<organism evidence="2">
    <name type="scientific">marine sediment metagenome</name>
    <dbReference type="NCBI Taxonomy" id="412755"/>
    <lineage>
        <taxon>unclassified sequences</taxon>
        <taxon>metagenomes</taxon>
        <taxon>ecological metagenomes</taxon>
    </lineage>
</organism>